<dbReference type="Pfam" id="PF02900">
    <property type="entry name" value="LigB"/>
    <property type="match status" value="1"/>
</dbReference>
<comment type="caution">
    <text evidence="7">The sequence shown here is derived from an EMBL/GenBank/DDBJ whole genome shotgun (WGS) entry which is preliminary data.</text>
</comment>
<keyword evidence="5" id="KW-0560">Oxidoreductase</keyword>
<organism evidence="7 9">
    <name type="scientific">Aliidiomarina maris</name>
    <dbReference type="NCBI Taxonomy" id="531312"/>
    <lineage>
        <taxon>Bacteria</taxon>
        <taxon>Pseudomonadati</taxon>
        <taxon>Pseudomonadota</taxon>
        <taxon>Gammaproteobacteria</taxon>
        <taxon>Alteromonadales</taxon>
        <taxon>Idiomarinaceae</taxon>
        <taxon>Aliidiomarina</taxon>
    </lineage>
</organism>
<dbReference type="AlphaFoldDB" id="A0A327X3P8"/>
<reference evidence="7 9" key="2">
    <citation type="submission" date="2018-06" db="EMBL/GenBank/DDBJ databases">
        <title>Genomic Encyclopedia of Type Strains, Phase III (KMG-III): the genomes of soil and plant-associated and newly described type strains.</title>
        <authorList>
            <person name="Whitman W."/>
        </authorList>
    </citation>
    <scope>NUCLEOTIDE SEQUENCE [LARGE SCALE GENOMIC DNA]</scope>
    <source>
        <strain evidence="7 9">CGMCC 1.15366</strain>
    </source>
</reference>
<dbReference type="RefSeq" id="WP_111568063.1">
    <property type="nucleotide sequence ID" value="NZ_PIPK01000001.1"/>
</dbReference>
<dbReference type="PANTHER" id="PTHR30096">
    <property type="entry name" value="4,5-DOPA DIOXYGENASE EXTRADIOL-LIKE PROTEIN"/>
    <property type="match status" value="1"/>
</dbReference>
<evidence type="ECO:0000256" key="1">
    <source>
        <dbReference type="ARBA" id="ARBA00001947"/>
    </source>
</evidence>
<dbReference type="Proteomes" id="UP000287865">
    <property type="component" value="Unassembled WGS sequence"/>
</dbReference>
<proteinExistence type="inferred from homology"/>
<evidence type="ECO:0000313" key="7">
    <source>
        <dbReference type="EMBL" id="RAK01577.1"/>
    </source>
</evidence>
<dbReference type="PIRSF" id="PIRSF006157">
    <property type="entry name" value="Doxgns_DODA"/>
    <property type="match status" value="1"/>
</dbReference>
<dbReference type="SUPFAM" id="SSF53213">
    <property type="entry name" value="LigB-like"/>
    <property type="match status" value="1"/>
</dbReference>
<dbReference type="PANTHER" id="PTHR30096:SF0">
    <property type="entry name" value="4,5-DOPA DIOXYGENASE EXTRADIOL-LIKE PROTEIN"/>
    <property type="match status" value="1"/>
</dbReference>
<dbReference type="Proteomes" id="UP000249203">
    <property type="component" value="Unassembled WGS sequence"/>
</dbReference>
<keyword evidence="10" id="KW-1185">Reference proteome</keyword>
<comment type="similarity">
    <text evidence="2">Belongs to the DODA-type extradiol aromatic ring-opening dioxygenase family.</text>
</comment>
<dbReference type="GO" id="GO:0008198">
    <property type="term" value="F:ferrous iron binding"/>
    <property type="evidence" value="ECO:0007669"/>
    <property type="project" value="InterPro"/>
</dbReference>
<evidence type="ECO:0000256" key="4">
    <source>
        <dbReference type="ARBA" id="ARBA00022833"/>
    </source>
</evidence>
<evidence type="ECO:0000256" key="5">
    <source>
        <dbReference type="ARBA" id="ARBA00023002"/>
    </source>
</evidence>
<keyword evidence="3" id="KW-0479">Metal-binding</keyword>
<sequence length="266" mass="29533">MNRQVLYVSHGGGSLPLLGDVNHQALVAQLQDMAQRMQRPQAIIVFSAHWEANEVNITSSPQPELIYDYSGFAPESYHIQYPAPGAPELANQLAQSLQQAGISVHLNADRGFDHGVFVPLKIMFPQADIPVIQVSLLASLDADAHLRIGEALAKLEIDNLLLLGSGFSFHNMRAFFNQSEEADVHNQVFEAWLKDTMQSAALSEAERRQRLVTWAQAPSARFCHPREEHLLPLHICYGLAQRPCDVYASAKVLGKNAGLFYWADPL</sequence>
<dbReference type="GO" id="GO:0008270">
    <property type="term" value="F:zinc ion binding"/>
    <property type="evidence" value="ECO:0007669"/>
    <property type="project" value="InterPro"/>
</dbReference>
<keyword evidence="4" id="KW-0862">Zinc</keyword>
<dbReference type="EMBL" id="QLMD01000001">
    <property type="protein sequence ID" value="RAK01577.1"/>
    <property type="molecule type" value="Genomic_DNA"/>
</dbReference>
<gene>
    <name evidence="7" type="ORF">B0I24_101200</name>
    <name evidence="8" type="ORF">CWE07_00970</name>
</gene>
<dbReference type="Gene3D" id="3.40.830.10">
    <property type="entry name" value="LigB-like"/>
    <property type="match status" value="1"/>
</dbReference>
<reference evidence="8 10" key="1">
    <citation type="journal article" date="2018" name="Front. Microbiol.">
        <title>Genome-Based Analysis Reveals the Taxonomy and Diversity of the Family Idiomarinaceae.</title>
        <authorList>
            <person name="Liu Y."/>
            <person name="Lai Q."/>
            <person name="Shao Z."/>
        </authorList>
    </citation>
    <scope>NUCLEOTIDE SEQUENCE [LARGE SCALE GENOMIC DNA]</scope>
    <source>
        <strain evidence="8 10">CF12-14</strain>
    </source>
</reference>
<dbReference type="CDD" id="cd07363">
    <property type="entry name" value="45_DOPA_Dioxygenase"/>
    <property type="match status" value="1"/>
</dbReference>
<name>A0A327X3P8_9GAMM</name>
<evidence type="ECO:0000313" key="10">
    <source>
        <dbReference type="Proteomes" id="UP000287865"/>
    </source>
</evidence>
<evidence type="ECO:0000313" key="9">
    <source>
        <dbReference type="Proteomes" id="UP000249203"/>
    </source>
</evidence>
<evidence type="ECO:0000313" key="8">
    <source>
        <dbReference type="EMBL" id="RUO28408.1"/>
    </source>
</evidence>
<comment type="cofactor">
    <cofactor evidence="1">
        <name>Zn(2+)</name>
        <dbReference type="ChEBI" id="CHEBI:29105"/>
    </cofactor>
</comment>
<evidence type="ECO:0000256" key="3">
    <source>
        <dbReference type="ARBA" id="ARBA00022723"/>
    </source>
</evidence>
<dbReference type="GO" id="GO:0016702">
    <property type="term" value="F:oxidoreductase activity, acting on single donors with incorporation of molecular oxygen, incorporation of two atoms of oxygen"/>
    <property type="evidence" value="ECO:0007669"/>
    <property type="project" value="UniProtKB-ARBA"/>
</dbReference>
<dbReference type="InterPro" id="IPR014436">
    <property type="entry name" value="Extradiol_dOase_DODA"/>
</dbReference>
<dbReference type="OrthoDB" id="9790889at2"/>
<dbReference type="InterPro" id="IPR004183">
    <property type="entry name" value="Xdiol_dOase_suB"/>
</dbReference>
<feature type="domain" description="Extradiol ring-cleavage dioxygenase class III enzyme subunit B" evidence="6">
    <location>
        <begin position="30"/>
        <end position="242"/>
    </location>
</feature>
<accession>A0A327X3P8</accession>
<evidence type="ECO:0000256" key="2">
    <source>
        <dbReference type="ARBA" id="ARBA00007581"/>
    </source>
</evidence>
<dbReference type="EMBL" id="PIPK01000001">
    <property type="protein sequence ID" value="RUO28408.1"/>
    <property type="molecule type" value="Genomic_DNA"/>
</dbReference>
<evidence type="ECO:0000259" key="6">
    <source>
        <dbReference type="Pfam" id="PF02900"/>
    </source>
</evidence>
<keyword evidence="7" id="KW-0223">Dioxygenase</keyword>
<protein>
    <submittedName>
        <fullName evidence="7 8">Dioxygenase</fullName>
    </submittedName>
</protein>